<organism evidence="2 3">
    <name type="scientific">Nocardioides luteus</name>
    <dbReference type="NCBI Taxonomy" id="1844"/>
    <lineage>
        <taxon>Bacteria</taxon>
        <taxon>Bacillati</taxon>
        <taxon>Actinomycetota</taxon>
        <taxon>Actinomycetes</taxon>
        <taxon>Propionibacteriales</taxon>
        <taxon>Nocardioidaceae</taxon>
        <taxon>Nocardioides</taxon>
    </lineage>
</organism>
<reference evidence="2" key="1">
    <citation type="journal article" date="2014" name="Int. J. Syst. Evol. Microbiol.">
        <title>Complete genome of a new Firmicutes species belonging to the dominant human colonic microbiota ('Ruminococcus bicirculans') reveals two chromosomes and a selective capacity to utilize plant glucans.</title>
        <authorList>
            <consortium name="NISC Comparative Sequencing Program"/>
            <person name="Wegmann U."/>
            <person name="Louis P."/>
            <person name="Goesmann A."/>
            <person name="Henrissat B."/>
            <person name="Duncan S.H."/>
            <person name="Flint H.J."/>
        </authorList>
    </citation>
    <scope>NUCLEOTIDE SEQUENCE</scope>
    <source>
        <strain evidence="2">VKM Ac-1246</strain>
    </source>
</reference>
<evidence type="ECO:0000313" key="3">
    <source>
        <dbReference type="Proteomes" id="UP001142292"/>
    </source>
</evidence>
<keyword evidence="3" id="KW-1185">Reference proteome</keyword>
<dbReference type="Proteomes" id="UP001142292">
    <property type="component" value="Unassembled WGS sequence"/>
</dbReference>
<sequence length="64" mass="6186">MSDPVPHPTSRRRVLAGLGAVIVAPAVTAATGSAAAAKPEQAAPAPAPTVTPECLSDLVAMGVA</sequence>
<accession>A0ABQ5SWV2</accession>
<dbReference type="RefSeq" id="WP_189120033.1">
    <property type="nucleotide sequence ID" value="NZ_BMRK01000017.1"/>
</dbReference>
<evidence type="ECO:0000256" key="1">
    <source>
        <dbReference type="SAM" id="SignalP"/>
    </source>
</evidence>
<gene>
    <name evidence="2" type="ORF">GCM10017579_19850</name>
</gene>
<evidence type="ECO:0000313" key="2">
    <source>
        <dbReference type="EMBL" id="GLJ67949.1"/>
    </source>
</evidence>
<keyword evidence="1" id="KW-0732">Signal</keyword>
<feature type="chain" id="PRO_5047520019" evidence="1">
    <location>
        <begin position="30"/>
        <end position="64"/>
    </location>
</feature>
<comment type="caution">
    <text evidence="2">The sequence shown here is derived from an EMBL/GenBank/DDBJ whole genome shotgun (WGS) entry which is preliminary data.</text>
</comment>
<dbReference type="InterPro" id="IPR006311">
    <property type="entry name" value="TAT_signal"/>
</dbReference>
<reference evidence="2" key="2">
    <citation type="submission" date="2023-01" db="EMBL/GenBank/DDBJ databases">
        <authorList>
            <person name="Sun Q."/>
            <person name="Evtushenko L."/>
        </authorList>
    </citation>
    <scope>NUCLEOTIDE SEQUENCE</scope>
    <source>
        <strain evidence="2">VKM Ac-1246</strain>
    </source>
</reference>
<dbReference type="PROSITE" id="PS51318">
    <property type="entry name" value="TAT"/>
    <property type="match status" value="1"/>
</dbReference>
<name>A0ABQ5SWV2_9ACTN</name>
<protein>
    <submittedName>
        <fullName evidence="2">Uncharacterized protein</fullName>
    </submittedName>
</protein>
<dbReference type="EMBL" id="BSEL01000005">
    <property type="protein sequence ID" value="GLJ67949.1"/>
    <property type="molecule type" value="Genomic_DNA"/>
</dbReference>
<feature type="signal peptide" evidence="1">
    <location>
        <begin position="1"/>
        <end position="29"/>
    </location>
</feature>
<proteinExistence type="predicted"/>